<dbReference type="Gene3D" id="3.40.50.1460">
    <property type="match status" value="1"/>
</dbReference>
<dbReference type="GO" id="GO:0006508">
    <property type="term" value="P:proteolysis"/>
    <property type="evidence" value="ECO:0007669"/>
    <property type="project" value="InterPro"/>
</dbReference>
<accession>A0A328B8G5</accession>
<dbReference type="GO" id="GO:0008234">
    <property type="term" value="F:cysteine-type peptidase activity"/>
    <property type="evidence" value="ECO:0007669"/>
    <property type="project" value="InterPro"/>
</dbReference>
<feature type="signal peptide" evidence="2">
    <location>
        <begin position="1"/>
        <end position="21"/>
    </location>
</feature>
<feature type="chain" id="PRO_5016440789" description="Gingipain domain-containing protein" evidence="2">
    <location>
        <begin position="22"/>
        <end position="1322"/>
    </location>
</feature>
<evidence type="ECO:0000313" key="5">
    <source>
        <dbReference type="Proteomes" id="UP000248553"/>
    </source>
</evidence>
<dbReference type="Proteomes" id="UP000248553">
    <property type="component" value="Unassembled WGS sequence"/>
</dbReference>
<dbReference type="CDD" id="cd02258">
    <property type="entry name" value="Peptidase_C25_N"/>
    <property type="match status" value="1"/>
</dbReference>
<evidence type="ECO:0000259" key="3">
    <source>
        <dbReference type="Pfam" id="PF01364"/>
    </source>
</evidence>
<feature type="domain" description="Gingipain" evidence="3">
    <location>
        <begin position="556"/>
        <end position="953"/>
    </location>
</feature>
<reference evidence="5" key="1">
    <citation type="submission" date="2018-05" db="EMBL/GenBank/DDBJ databases">
        <authorList>
            <person name="Nie L."/>
        </authorList>
    </citation>
    <scope>NUCLEOTIDE SEQUENCE [LARGE SCALE GENOMIC DNA]</scope>
    <source>
        <strain evidence="5">NL</strain>
    </source>
</reference>
<dbReference type="Gene3D" id="2.60.40.4070">
    <property type="match status" value="1"/>
</dbReference>
<dbReference type="OrthoDB" id="9809780at2"/>
<dbReference type="EMBL" id="QHKM01000015">
    <property type="protein sequence ID" value="RAK62216.1"/>
    <property type="molecule type" value="Genomic_DNA"/>
</dbReference>
<dbReference type="SUPFAM" id="SSF52129">
    <property type="entry name" value="Caspase-like"/>
    <property type="match status" value="1"/>
</dbReference>
<evidence type="ECO:0000313" key="4">
    <source>
        <dbReference type="EMBL" id="RAK62216.1"/>
    </source>
</evidence>
<dbReference type="InterPro" id="IPR029031">
    <property type="entry name" value="Gingipain_N_sf"/>
</dbReference>
<protein>
    <recommendedName>
        <fullName evidence="3">Gingipain domain-containing protein</fullName>
    </recommendedName>
</protein>
<keyword evidence="5" id="KW-1185">Reference proteome</keyword>
<dbReference type="Gene3D" id="3.40.50.10390">
    <property type="entry name" value="Gingipain r, domain 1"/>
    <property type="match status" value="1"/>
</dbReference>
<dbReference type="InterPro" id="IPR001769">
    <property type="entry name" value="Gingipain"/>
</dbReference>
<sequence>MRFSTSLLLWVLLGLSWSAQAQAPVEQVSLNWNTQELIFPTRGVGVYVPSFKGAVFAAGQRLPAVSLYISGYVTEVQLQDARYAPFTAKEAAAFAGAPDPTQQFTLRHGTENRQPATIAQLPAVRRNGQTGQLEKLVSFGYTYRTGTAPQARTNSRVYAPNSALRSGDWFKIGVTNTDLGTGSVYRLDKNYLRNLGLPVQAMDPRRLQLFGYGLGMLPQANSIDRPDDLAENAIYFADNGSNNATFDDDEYFLFYARGPHTWSYSATDRRFSHELNIYSDTTYYFLTVGGANGRRVAARPAVSGTPTSTITEYTDHFFYERELVNLLKSGRQWLGEGFNRDAQKDFSFAGISNLVPSSPLLLTSSVAATSLPGRTTTFTLKLNGSTVGVPQAVRGQYCDLTQGDCYAEAANTDVTTYATVAPASGSDLNVNITYSGSTSDASAAGYLDYLEVQARRRLQLSGRPLEFRSIDSLRPNRISAFEVQNAPANLVVWDVTNPRLAQSVAHTNGRFLAQTSTLREYVAFTPNGSFDTPRAFGKVANQNLHSFGLTTPIDLVIVAPPVFRVQAQRLADHRRDHDQLRTLVVTPQQIYNEFSSGGQDITAIRDFMKMLYDRRAGQPGRLYLLLFGDASYDYKSDASNDAAQLPGWWRSRQLRDADNQNFVPTYESYSSFDKVYFRPSFCSDDYYGFLDDNEGAWTESEVDDMMDAAVGRLPIRFPINQPNSAAEAVTLVDKLIAYDQPVTQGKWRNRLTFVADDGDRNLHLVNAEAPANLLVNTRPAYQVNKVYLDMYPQQSSAAGQSSPEANQALDASIEQGSLMVSYAGHGGPRGWTDEKILTNSSVMALQNTTRPTFMFTGTCDFAWYDDPGFTSAGEQLLTDTRAGGIGLLTTTRLVYAANNQALATVFLSALFARNASTGDWPRLGDAVVAGKNGDGIDVYNRNFTLLGDPSMRLAMPYYTVRTTRISDAQDATHAPIDTIRALQQVRLEGEVVHPVTSALQTAFNGRVQVTVYEKPSTVLTLGNENDTTRVSVQKDVVYDGSATVTNGRFEVRFVVPKDINYSFGFGKISFYAADSARNVDGQGANPRITIGGASPTALLDSIPPLIRLAMDDTTFVFGGLTKPNTTLLARFSDANGINTAGTGIGHELTATLDNDASKVTILNEYYTADTDKFTSGRVTYLFKSLSLGPHILRVKAWDTFNNSSEKELEFIVAQNEKLALSHILNYPNPFAGHTTFHFDHNRFGDALDVQVQIFTVSGKLVRTLTAYVPGTSSEAHVAAIQWDGRDDYNDQLARGVYVYRLSVRTPHDGSQVSKFEKLVLLN</sequence>
<organism evidence="4 5">
    <name type="scientific">Hymenobacter edaphi</name>
    <dbReference type="NCBI Taxonomy" id="2211146"/>
    <lineage>
        <taxon>Bacteria</taxon>
        <taxon>Pseudomonadati</taxon>
        <taxon>Bacteroidota</taxon>
        <taxon>Cytophagia</taxon>
        <taxon>Cytophagales</taxon>
        <taxon>Hymenobacteraceae</taxon>
        <taxon>Hymenobacter</taxon>
    </lineage>
</organism>
<keyword evidence="1 2" id="KW-0732">Signal</keyword>
<dbReference type="Pfam" id="PF01364">
    <property type="entry name" value="Peptidase_C25"/>
    <property type="match status" value="1"/>
</dbReference>
<proteinExistence type="predicted"/>
<evidence type="ECO:0000256" key="2">
    <source>
        <dbReference type="SAM" id="SignalP"/>
    </source>
</evidence>
<evidence type="ECO:0000256" key="1">
    <source>
        <dbReference type="ARBA" id="ARBA00022729"/>
    </source>
</evidence>
<comment type="caution">
    <text evidence="4">The sequence shown here is derived from an EMBL/GenBank/DDBJ whole genome shotgun (WGS) entry which is preliminary data.</text>
</comment>
<gene>
    <name evidence="4" type="ORF">DLM85_23895</name>
</gene>
<dbReference type="InterPro" id="IPR029030">
    <property type="entry name" value="Caspase-like_dom_sf"/>
</dbReference>
<name>A0A328B8G5_9BACT</name>
<dbReference type="NCBIfam" id="NF033707">
    <property type="entry name" value="T9SS_sortase"/>
    <property type="match status" value="1"/>
</dbReference>